<dbReference type="OrthoDB" id="8538345at2"/>
<protein>
    <submittedName>
        <fullName evidence="6">Transcriptional regulator, LysR family</fullName>
    </submittedName>
</protein>
<dbReference type="AlphaFoldDB" id="A0A1I7FUH4"/>
<keyword evidence="7" id="KW-1185">Reference proteome</keyword>
<keyword evidence="3" id="KW-0238">DNA-binding</keyword>
<dbReference type="PANTHER" id="PTHR30537">
    <property type="entry name" value="HTH-TYPE TRANSCRIPTIONAL REGULATOR"/>
    <property type="match status" value="1"/>
</dbReference>
<dbReference type="Pfam" id="PF00126">
    <property type="entry name" value="HTH_1"/>
    <property type="match status" value="1"/>
</dbReference>
<reference evidence="7" key="1">
    <citation type="submission" date="2016-10" db="EMBL/GenBank/DDBJ databases">
        <authorList>
            <person name="Varghese N."/>
            <person name="Submissions S."/>
        </authorList>
    </citation>
    <scope>NUCLEOTIDE SEQUENCE [LARGE SCALE GENOMIC DNA]</scope>
    <source>
        <strain evidence="7">CGMCC 1.11014</strain>
    </source>
</reference>
<evidence type="ECO:0000259" key="5">
    <source>
        <dbReference type="PROSITE" id="PS50931"/>
    </source>
</evidence>
<dbReference type="Gene3D" id="3.40.190.290">
    <property type="match status" value="1"/>
</dbReference>
<dbReference type="InterPro" id="IPR005119">
    <property type="entry name" value="LysR_subst-bd"/>
</dbReference>
<dbReference type="SUPFAM" id="SSF46785">
    <property type="entry name" value="Winged helix' DNA-binding domain"/>
    <property type="match status" value="1"/>
</dbReference>
<dbReference type="EMBL" id="FPBO01000002">
    <property type="protein sequence ID" value="SFU39835.1"/>
    <property type="molecule type" value="Genomic_DNA"/>
</dbReference>
<dbReference type="STRING" id="1035707.SAMN05216552_1002297"/>
<comment type="similarity">
    <text evidence="1">Belongs to the LysR transcriptional regulatory family.</text>
</comment>
<keyword evidence="2" id="KW-0805">Transcription regulation</keyword>
<evidence type="ECO:0000256" key="2">
    <source>
        <dbReference type="ARBA" id="ARBA00023015"/>
    </source>
</evidence>
<dbReference type="InterPro" id="IPR058163">
    <property type="entry name" value="LysR-type_TF_proteobact-type"/>
</dbReference>
<dbReference type="PRINTS" id="PR00039">
    <property type="entry name" value="HTHLYSR"/>
</dbReference>
<dbReference type="InterPro" id="IPR036390">
    <property type="entry name" value="WH_DNA-bd_sf"/>
</dbReference>
<feature type="domain" description="HTH lysR-type" evidence="5">
    <location>
        <begin position="13"/>
        <end position="59"/>
    </location>
</feature>
<evidence type="ECO:0000256" key="3">
    <source>
        <dbReference type="ARBA" id="ARBA00023125"/>
    </source>
</evidence>
<gene>
    <name evidence="6" type="ORF">SAMN05216552_1002297</name>
</gene>
<dbReference type="CDD" id="cd08422">
    <property type="entry name" value="PBP2_CrgA_like"/>
    <property type="match status" value="1"/>
</dbReference>
<dbReference type="PROSITE" id="PS50931">
    <property type="entry name" value="HTH_LYSR"/>
    <property type="match status" value="1"/>
</dbReference>
<proteinExistence type="inferred from homology"/>
<dbReference type="Gene3D" id="1.10.10.10">
    <property type="entry name" value="Winged helix-like DNA-binding domain superfamily/Winged helix DNA-binding domain"/>
    <property type="match status" value="1"/>
</dbReference>
<dbReference type="GO" id="GO:0003700">
    <property type="term" value="F:DNA-binding transcription factor activity"/>
    <property type="evidence" value="ECO:0007669"/>
    <property type="project" value="InterPro"/>
</dbReference>
<name>A0A1I7FUH4_9BURK</name>
<evidence type="ECO:0000313" key="7">
    <source>
        <dbReference type="Proteomes" id="UP000199391"/>
    </source>
</evidence>
<dbReference type="RefSeq" id="WP_093553568.1">
    <property type="nucleotide sequence ID" value="NZ_FPBO01000002.1"/>
</dbReference>
<dbReference type="PANTHER" id="PTHR30537:SF5">
    <property type="entry name" value="HTH-TYPE TRANSCRIPTIONAL ACTIVATOR TTDR-RELATED"/>
    <property type="match status" value="1"/>
</dbReference>
<dbReference type="SUPFAM" id="SSF53850">
    <property type="entry name" value="Periplasmic binding protein-like II"/>
    <property type="match status" value="1"/>
</dbReference>
<dbReference type="GO" id="GO:0003677">
    <property type="term" value="F:DNA binding"/>
    <property type="evidence" value="ECO:0007669"/>
    <property type="project" value="UniProtKB-KW"/>
</dbReference>
<dbReference type="FunFam" id="1.10.10.10:FF:000001">
    <property type="entry name" value="LysR family transcriptional regulator"/>
    <property type="match status" value="1"/>
</dbReference>
<keyword evidence="4" id="KW-0804">Transcription</keyword>
<organism evidence="6 7">
    <name type="scientific">Pseudoduganella namucuonensis</name>
    <dbReference type="NCBI Taxonomy" id="1035707"/>
    <lineage>
        <taxon>Bacteria</taxon>
        <taxon>Pseudomonadati</taxon>
        <taxon>Pseudomonadota</taxon>
        <taxon>Betaproteobacteria</taxon>
        <taxon>Burkholderiales</taxon>
        <taxon>Oxalobacteraceae</taxon>
        <taxon>Telluria group</taxon>
        <taxon>Pseudoduganella</taxon>
    </lineage>
</organism>
<dbReference type="Proteomes" id="UP000199391">
    <property type="component" value="Unassembled WGS sequence"/>
</dbReference>
<evidence type="ECO:0000256" key="1">
    <source>
        <dbReference type="ARBA" id="ARBA00009437"/>
    </source>
</evidence>
<evidence type="ECO:0000313" key="6">
    <source>
        <dbReference type="EMBL" id="SFU39835.1"/>
    </source>
</evidence>
<dbReference type="InterPro" id="IPR036388">
    <property type="entry name" value="WH-like_DNA-bd_sf"/>
</dbReference>
<evidence type="ECO:0000256" key="4">
    <source>
        <dbReference type="ARBA" id="ARBA00023163"/>
    </source>
</evidence>
<dbReference type="Pfam" id="PF03466">
    <property type="entry name" value="LysR_substrate"/>
    <property type="match status" value="1"/>
</dbReference>
<dbReference type="InterPro" id="IPR000847">
    <property type="entry name" value="LysR_HTH_N"/>
</dbReference>
<sequence>MDKARVITLFTGVVRAGSFSRAAVEAGLSPQAVSKAIRQLEEHLGVRLFHRTTRSLTLTREGERLHELASPGLRLLDEALDQVRDSRRDMDGTIRIAAPTSFGNHMVVPLIRDFQALHPGVHFDLLLEDQFTDLVEARIDVGFRGGNPPERNLVSRRIGDLWLLVCAAPAYVARHGAPRGVDELRKHRCTGFRQPNTGRMTPWELSVDGATVYLDIPAVASFNTAEAEACAVLSGMAIGQLVSYMADPELDAGRLLHLLPETAALHGGVYMYYQQRTQMPQRVRQFIDYASERAPGMFRGRGG</sequence>
<accession>A0A1I7FUH4</accession>